<evidence type="ECO:0008006" key="3">
    <source>
        <dbReference type="Google" id="ProtNLM"/>
    </source>
</evidence>
<keyword evidence="2" id="KW-1185">Reference proteome</keyword>
<dbReference type="Proteomes" id="UP001341281">
    <property type="component" value="Chromosome 04"/>
</dbReference>
<feature type="non-terminal residue" evidence="1">
    <location>
        <position position="186"/>
    </location>
</feature>
<proteinExistence type="predicted"/>
<evidence type="ECO:0000313" key="1">
    <source>
        <dbReference type="EMBL" id="WVZ69757.1"/>
    </source>
</evidence>
<dbReference type="AlphaFoldDB" id="A0AAQ3TD11"/>
<dbReference type="EMBL" id="CP144748">
    <property type="protein sequence ID" value="WVZ69757.1"/>
    <property type="molecule type" value="Genomic_DNA"/>
</dbReference>
<sequence>MFADDLIVCGHTTQEEVTKMQHDTIYLGHPLPLSYRNRNVTYSFLINKLRTKLTALKAGTLSHTGCLVYINSVLASIPIYYMTNILLPQEILDKITAIIRTLWWKGQQDEGSSKSICLRAWEDICQPRHLGGLGIKNLTTVNRSQVTHSSWMKVTSTGARSDFWSSVQAVKHYIQDNSLYQIHEGK</sequence>
<gene>
    <name evidence="1" type="ORF">U9M48_018492</name>
</gene>
<protein>
    <recommendedName>
        <fullName evidence="3">Reverse transcriptase</fullName>
    </recommendedName>
</protein>
<accession>A0AAQ3TD11</accession>
<dbReference type="PANTHER" id="PTHR33116">
    <property type="entry name" value="REVERSE TRANSCRIPTASE ZINC-BINDING DOMAIN-CONTAINING PROTEIN-RELATED-RELATED"/>
    <property type="match status" value="1"/>
</dbReference>
<name>A0AAQ3TD11_PASNO</name>
<reference evidence="1 2" key="1">
    <citation type="submission" date="2024-02" db="EMBL/GenBank/DDBJ databases">
        <title>High-quality chromosome-scale genome assembly of Pensacola bahiagrass (Paspalum notatum Flugge var. saurae).</title>
        <authorList>
            <person name="Vega J.M."/>
            <person name="Podio M."/>
            <person name="Orjuela J."/>
            <person name="Siena L.A."/>
            <person name="Pessino S.C."/>
            <person name="Combes M.C."/>
            <person name="Mariac C."/>
            <person name="Albertini E."/>
            <person name="Pupilli F."/>
            <person name="Ortiz J.P.A."/>
            <person name="Leblanc O."/>
        </authorList>
    </citation>
    <scope>NUCLEOTIDE SEQUENCE [LARGE SCALE GENOMIC DNA]</scope>
    <source>
        <strain evidence="1">R1</strain>
        <tissue evidence="1">Leaf</tissue>
    </source>
</reference>
<evidence type="ECO:0000313" key="2">
    <source>
        <dbReference type="Proteomes" id="UP001341281"/>
    </source>
</evidence>
<organism evidence="1 2">
    <name type="scientific">Paspalum notatum var. saurae</name>
    <dbReference type="NCBI Taxonomy" id="547442"/>
    <lineage>
        <taxon>Eukaryota</taxon>
        <taxon>Viridiplantae</taxon>
        <taxon>Streptophyta</taxon>
        <taxon>Embryophyta</taxon>
        <taxon>Tracheophyta</taxon>
        <taxon>Spermatophyta</taxon>
        <taxon>Magnoliopsida</taxon>
        <taxon>Liliopsida</taxon>
        <taxon>Poales</taxon>
        <taxon>Poaceae</taxon>
        <taxon>PACMAD clade</taxon>
        <taxon>Panicoideae</taxon>
        <taxon>Andropogonodae</taxon>
        <taxon>Paspaleae</taxon>
        <taxon>Paspalinae</taxon>
        <taxon>Paspalum</taxon>
    </lineage>
</organism>
<dbReference type="PANTHER" id="PTHR33116:SF78">
    <property type="entry name" value="OS12G0587133 PROTEIN"/>
    <property type="match status" value="1"/>
</dbReference>